<name>A0ABC8UYI1_9AQUA</name>
<feature type="compositionally biased region" description="Polar residues" evidence="1">
    <location>
        <begin position="7"/>
        <end position="28"/>
    </location>
</feature>
<dbReference type="AlphaFoldDB" id="A0ABC8UYI1"/>
<accession>A0ABC8UYI1</accession>
<reference evidence="2 3" key="1">
    <citation type="submission" date="2024-02" db="EMBL/GenBank/DDBJ databases">
        <authorList>
            <person name="Vignale AGUSTIN F."/>
            <person name="Sosa J E."/>
            <person name="Modenutti C."/>
        </authorList>
    </citation>
    <scope>NUCLEOTIDE SEQUENCE [LARGE SCALE GENOMIC DNA]</scope>
</reference>
<dbReference type="EMBL" id="CAUOFW020009501">
    <property type="protein sequence ID" value="CAK9186089.1"/>
    <property type="molecule type" value="Genomic_DNA"/>
</dbReference>
<evidence type="ECO:0000313" key="3">
    <source>
        <dbReference type="Proteomes" id="UP001642360"/>
    </source>
</evidence>
<dbReference type="Proteomes" id="UP001642360">
    <property type="component" value="Unassembled WGS sequence"/>
</dbReference>
<sequence>MAFHPNVTPTPRNPPSQSKLPSTAKNATSSGGAPPNSSSSDNLGEEPSNAEQIDKDAINSECERALAALGQRNQTEALNSSKTHAFATKTQLSYTTLEPLYTPESLLK</sequence>
<comment type="caution">
    <text evidence="2">The sequence shown here is derived from an EMBL/GenBank/DDBJ whole genome shotgun (WGS) entry which is preliminary data.</text>
</comment>
<proteinExistence type="predicted"/>
<gene>
    <name evidence="2" type="ORF">ILEXP_LOCUS56567</name>
</gene>
<evidence type="ECO:0000256" key="1">
    <source>
        <dbReference type="SAM" id="MobiDB-lite"/>
    </source>
</evidence>
<protein>
    <submittedName>
        <fullName evidence="2">Uncharacterized protein</fullName>
    </submittedName>
</protein>
<feature type="compositionally biased region" description="Low complexity" evidence="1">
    <location>
        <begin position="29"/>
        <end position="40"/>
    </location>
</feature>
<evidence type="ECO:0000313" key="2">
    <source>
        <dbReference type="EMBL" id="CAK9186089.1"/>
    </source>
</evidence>
<organism evidence="2 3">
    <name type="scientific">Ilex paraguariensis</name>
    <name type="common">yerba mate</name>
    <dbReference type="NCBI Taxonomy" id="185542"/>
    <lineage>
        <taxon>Eukaryota</taxon>
        <taxon>Viridiplantae</taxon>
        <taxon>Streptophyta</taxon>
        <taxon>Embryophyta</taxon>
        <taxon>Tracheophyta</taxon>
        <taxon>Spermatophyta</taxon>
        <taxon>Magnoliopsida</taxon>
        <taxon>eudicotyledons</taxon>
        <taxon>Gunneridae</taxon>
        <taxon>Pentapetalae</taxon>
        <taxon>asterids</taxon>
        <taxon>campanulids</taxon>
        <taxon>Aquifoliales</taxon>
        <taxon>Aquifoliaceae</taxon>
        <taxon>Ilex</taxon>
    </lineage>
</organism>
<feature type="region of interest" description="Disordered" evidence="1">
    <location>
        <begin position="1"/>
        <end position="58"/>
    </location>
</feature>
<keyword evidence="3" id="KW-1185">Reference proteome</keyword>